<sequence length="218" mass="25056">MKTITALLLLFLTAGQIVCAQNFSKEIDKHRQKYKQEFLHSANSPLKKADLAFLDFFEPDSTYRVTARFEKVKSTAFEMPTYSGVNKTYVKYGELKFRLNGKRQTLSVYRSLSLQSLAKYKDYLFIPFKDKTNGVETYGGGRYLDLKTTDLKDNVYVLDFNKAYNPYCAYSDGFNCPIPPSENHLSIEILAGEKKFGKEHEQAKLQEMPDSNSKSRLN</sequence>
<keyword evidence="1" id="KW-0732">Signal</keyword>
<dbReference type="PANTHER" id="PTHR41913">
    <property type="entry name" value="DUF1684 DOMAIN-CONTAINING PROTEIN"/>
    <property type="match status" value="1"/>
</dbReference>
<dbReference type="Pfam" id="PF07920">
    <property type="entry name" value="DUF1684"/>
    <property type="match status" value="1"/>
</dbReference>
<dbReference type="Proteomes" id="UP000323994">
    <property type="component" value="Unassembled WGS sequence"/>
</dbReference>
<name>A0A5M8QHB5_9BACT</name>
<feature type="chain" id="PRO_5024423115" evidence="1">
    <location>
        <begin position="21"/>
        <end position="218"/>
    </location>
</feature>
<protein>
    <submittedName>
        <fullName evidence="2">DUF1684 domain-containing protein</fullName>
    </submittedName>
</protein>
<dbReference type="InterPro" id="IPR012467">
    <property type="entry name" value="DUF1684"/>
</dbReference>
<dbReference type="OrthoDB" id="5493262at2"/>
<dbReference type="AlphaFoldDB" id="A0A5M8QHB5"/>
<organism evidence="2 3">
    <name type="scientific">Dyadobacter flavalbus</name>
    <dbReference type="NCBI Taxonomy" id="2579942"/>
    <lineage>
        <taxon>Bacteria</taxon>
        <taxon>Pseudomonadati</taxon>
        <taxon>Bacteroidota</taxon>
        <taxon>Cytophagia</taxon>
        <taxon>Cytophagales</taxon>
        <taxon>Spirosomataceae</taxon>
        <taxon>Dyadobacter</taxon>
    </lineage>
</organism>
<evidence type="ECO:0000313" key="3">
    <source>
        <dbReference type="Proteomes" id="UP000323994"/>
    </source>
</evidence>
<feature type="signal peptide" evidence="1">
    <location>
        <begin position="1"/>
        <end position="20"/>
    </location>
</feature>
<keyword evidence="3" id="KW-1185">Reference proteome</keyword>
<evidence type="ECO:0000313" key="2">
    <source>
        <dbReference type="EMBL" id="KAA6434146.1"/>
    </source>
</evidence>
<dbReference type="EMBL" id="VBSN01000069">
    <property type="protein sequence ID" value="KAA6434146.1"/>
    <property type="molecule type" value="Genomic_DNA"/>
</dbReference>
<dbReference type="PANTHER" id="PTHR41913:SF1">
    <property type="entry name" value="DUF1684 DOMAIN-CONTAINING PROTEIN"/>
    <property type="match status" value="1"/>
</dbReference>
<dbReference type="RefSeq" id="WP_139014312.1">
    <property type="nucleotide sequence ID" value="NZ_VBSN01000069.1"/>
</dbReference>
<comment type="caution">
    <text evidence="2">The sequence shown here is derived from an EMBL/GenBank/DDBJ whole genome shotgun (WGS) entry which is preliminary data.</text>
</comment>
<accession>A0A5M8QHB5</accession>
<reference evidence="2 3" key="1">
    <citation type="submission" date="2019-05" db="EMBL/GenBank/DDBJ databases">
        <authorList>
            <person name="Qu J.-H."/>
        </authorList>
    </citation>
    <scope>NUCLEOTIDE SEQUENCE [LARGE SCALE GENOMIC DNA]</scope>
    <source>
        <strain evidence="2 3">NS28</strain>
    </source>
</reference>
<gene>
    <name evidence="2" type="ORF">FEM33_22970</name>
</gene>
<evidence type="ECO:0000256" key="1">
    <source>
        <dbReference type="SAM" id="SignalP"/>
    </source>
</evidence>
<proteinExistence type="predicted"/>